<evidence type="ECO:0000259" key="7">
    <source>
        <dbReference type="PROSITE" id="PS50600"/>
    </source>
</evidence>
<dbReference type="GO" id="GO:0005634">
    <property type="term" value="C:nucleus"/>
    <property type="evidence" value="ECO:0007669"/>
    <property type="project" value="TreeGrafter"/>
</dbReference>
<evidence type="ECO:0000256" key="6">
    <source>
        <dbReference type="SAM" id="MobiDB-lite"/>
    </source>
</evidence>
<dbReference type="Gene3D" id="3.40.395.10">
    <property type="entry name" value="Adenoviral Proteinase, Chain A"/>
    <property type="match status" value="1"/>
</dbReference>
<evidence type="ECO:0000256" key="2">
    <source>
        <dbReference type="ARBA" id="ARBA00022553"/>
    </source>
</evidence>
<dbReference type="InterPro" id="IPR051947">
    <property type="entry name" value="Sentrin-specific_protease"/>
</dbReference>
<keyword evidence="5" id="KW-0378">Hydrolase</keyword>
<dbReference type="GO" id="GO:0070139">
    <property type="term" value="F:SUMO-specific endopeptidase activity"/>
    <property type="evidence" value="ECO:0007669"/>
    <property type="project" value="TreeGrafter"/>
</dbReference>
<sequence length="1175" mass="128918">MMKKLAGGFWFGNKLQGPSTPPVPQSTIAKRTSDAPPTKPPKRQRVEGDANHEVHSVVSSSDAVDQPHLSGSSYRKGPKDSQSLRSSGNRRSSGVEVEELRNIDHRIGLGTKRSRHKPGRQLLDSVDGGPGHSRMTTPSSAYNSKRSLHHIRNELRSDPVQDDEDVTLLKGAPSSGTNGRASSRVSGKPGYTTSTFIVPDASTSSDDELSAPQPAISQPQAAKQNQSVKTGPAKTGRKRSAEGDEDERKRNHAAKRRPIMSSRADMQRTKFSSENAHTQGGHETLSITKAVCGPTYVYPAEENMHGDLPGASNKPCKLVPVITDGNLHFEAVDKVGKAIPELEWLKPKVKSLSRIMSNPNTGVVQITKPLDLTSNLSTGRLLYVDFGISGKAKHFIRLCCEANKTITTGTMPIVDLSNAMQNHHQQIMDHNMKKPPPSSTTRPADDIQLLERKHKAARKPPTALPQLQDQPPGNTAKPKLLRDQMKADDTLRNDAVRSGNEPKQTLTPAQEKQLRDVVDDEYGSGHHQHGHDTAESHPRTPSNLNGGEHEQRSQRSLRSTRANARSPSPVLERWTKNHGDWTQEWKTDLVYERTTVGKGDIERLDEGQLLNDEIIFFYIKYLHKQLEEKDEQLANKVYVFNSFFWDKLKPRKGAINYDGVKNWTAKIDLLSFDYIIVPINENAHWYLAIICNAKGLLHKDEAEPEAEAAVPEGDRGQGQGGTQSMADESLTKIAVDVSHISIDDESVDLTANPPREDDKPSATKNSKSSKKGTGPRKYDPRAPIVITLDSLGGPHSSVVTALKLYICEEIKHKKGVSVNPPSAFGTHAKDIPCQPNFTDCGVYLLGYMQEFMKDPDRFTRRILQAEKREWDVNAPALRNEIRELIFKLQKEFQEREDNKRRQKALANRKQPPKSQTPGTSASKSPSQGAGEQKPRKQSPASVFASGAHSRQEASLRAKGSPLRDVSKEAISGQQSNHKPSPQAADDGQDASLSQSQSSGPDTAGNPMNDSMMVNVDESIERRDMGGVSKPRAMPQQIVNSIEGDGQKQTPAPSWLPVSRQTSQSSHTKTPTPAPAVYEQRLLEPIPSSPELSDTATKKGSVSKGGVSPGRTVDNKRYVKSHHFQNTRPGTGVTRKHGPARAGVIKREGIPSSDTEGDGKKPGRGKPSPTIDLTSE</sequence>
<dbReference type="EMBL" id="LKEA01000005">
    <property type="protein sequence ID" value="ROW08825.1"/>
    <property type="molecule type" value="Genomic_DNA"/>
</dbReference>
<keyword evidence="9" id="KW-1185">Reference proteome</keyword>
<feature type="compositionally biased region" description="Polar residues" evidence="6">
    <location>
        <begin position="269"/>
        <end position="278"/>
    </location>
</feature>
<feature type="compositionally biased region" description="Polar residues" evidence="6">
    <location>
        <begin position="990"/>
        <end position="1008"/>
    </location>
</feature>
<accession>A0A423WZB9</accession>
<reference evidence="8 9" key="1">
    <citation type="submission" date="2015-09" db="EMBL/GenBank/DDBJ databases">
        <title>Host preference determinants of Valsa canker pathogens revealed by comparative genomics.</title>
        <authorList>
            <person name="Yin Z."/>
            <person name="Huang L."/>
        </authorList>
    </citation>
    <scope>NUCLEOTIDE SEQUENCE [LARGE SCALE GENOMIC DNA]</scope>
    <source>
        <strain evidence="8 9">03-1</strain>
    </source>
</reference>
<feature type="compositionally biased region" description="Basic and acidic residues" evidence="6">
    <location>
        <begin position="239"/>
        <end position="249"/>
    </location>
</feature>
<dbReference type="InterPro" id="IPR057501">
    <property type="entry name" value="DeUb_enz_PH"/>
</dbReference>
<name>A0A423WZB9_9PEZI</name>
<dbReference type="STRING" id="356882.A0A423WZB9"/>
<feature type="compositionally biased region" description="Basic and acidic residues" evidence="6">
    <location>
        <begin position="44"/>
        <end position="55"/>
    </location>
</feature>
<dbReference type="PANTHER" id="PTHR46896">
    <property type="entry name" value="SENTRIN-SPECIFIC PROTEASE"/>
    <property type="match status" value="1"/>
</dbReference>
<protein>
    <recommendedName>
        <fullName evidence="7">Ubiquitin-like protease family profile domain-containing protein</fullName>
    </recommendedName>
</protein>
<feature type="compositionally biased region" description="Low complexity" evidence="6">
    <location>
        <begin position="81"/>
        <end position="92"/>
    </location>
</feature>
<dbReference type="Pfam" id="PF02902">
    <property type="entry name" value="Peptidase_C48"/>
    <property type="match status" value="1"/>
</dbReference>
<feature type="compositionally biased region" description="Polar residues" evidence="6">
    <location>
        <begin position="912"/>
        <end position="929"/>
    </location>
</feature>
<keyword evidence="2" id="KW-0597">Phosphoprotein</keyword>
<feature type="region of interest" description="Disordered" evidence="6">
    <location>
        <begin position="702"/>
        <end position="724"/>
    </location>
</feature>
<evidence type="ECO:0000313" key="9">
    <source>
        <dbReference type="Proteomes" id="UP000283895"/>
    </source>
</evidence>
<feature type="compositionally biased region" description="Polar residues" evidence="6">
    <location>
        <begin position="554"/>
        <end position="566"/>
    </location>
</feature>
<gene>
    <name evidence="8" type="ORF">VMCG_02744</name>
</gene>
<evidence type="ECO:0000256" key="5">
    <source>
        <dbReference type="ARBA" id="ARBA00022801"/>
    </source>
</evidence>
<keyword evidence="3" id="KW-0645">Protease</keyword>
<feature type="region of interest" description="Disordered" evidence="6">
    <location>
        <begin position="1"/>
        <end position="281"/>
    </location>
</feature>
<dbReference type="GO" id="GO:0016926">
    <property type="term" value="P:protein desumoylation"/>
    <property type="evidence" value="ECO:0007669"/>
    <property type="project" value="TreeGrafter"/>
</dbReference>
<feature type="region of interest" description="Disordered" evidence="6">
    <location>
        <begin position="422"/>
        <end position="572"/>
    </location>
</feature>
<evidence type="ECO:0000256" key="1">
    <source>
        <dbReference type="ARBA" id="ARBA00005234"/>
    </source>
</evidence>
<feature type="compositionally biased region" description="Polar residues" evidence="6">
    <location>
        <begin position="1058"/>
        <end position="1070"/>
    </location>
</feature>
<dbReference type="OrthoDB" id="442460at2759"/>
<feature type="compositionally biased region" description="Basic and acidic residues" evidence="6">
    <location>
        <begin position="480"/>
        <end position="495"/>
    </location>
</feature>
<evidence type="ECO:0000256" key="3">
    <source>
        <dbReference type="ARBA" id="ARBA00022670"/>
    </source>
</evidence>
<dbReference type="GO" id="GO:0005737">
    <property type="term" value="C:cytoplasm"/>
    <property type="evidence" value="ECO:0007669"/>
    <property type="project" value="TreeGrafter"/>
</dbReference>
<feature type="region of interest" description="Disordered" evidence="6">
    <location>
        <begin position="745"/>
        <end position="779"/>
    </location>
</feature>
<feature type="compositionally biased region" description="Basic and acidic residues" evidence="6">
    <location>
        <begin position="98"/>
        <end position="107"/>
    </location>
</feature>
<dbReference type="Proteomes" id="UP000283895">
    <property type="component" value="Unassembled WGS sequence"/>
</dbReference>
<dbReference type="InterPro" id="IPR038765">
    <property type="entry name" value="Papain-like_cys_pep_sf"/>
</dbReference>
<evidence type="ECO:0000256" key="4">
    <source>
        <dbReference type="ARBA" id="ARBA00022786"/>
    </source>
</evidence>
<dbReference type="Pfam" id="PF25424">
    <property type="entry name" value="PH_35"/>
    <property type="match status" value="1"/>
</dbReference>
<keyword evidence="4" id="KW-0833">Ubl conjugation pathway</keyword>
<dbReference type="PROSITE" id="PS50600">
    <property type="entry name" value="ULP_PROTEASE"/>
    <property type="match status" value="1"/>
</dbReference>
<evidence type="ECO:0000313" key="8">
    <source>
        <dbReference type="EMBL" id="ROW08825.1"/>
    </source>
</evidence>
<feature type="compositionally biased region" description="Polar residues" evidence="6">
    <location>
        <begin position="174"/>
        <end position="204"/>
    </location>
</feature>
<dbReference type="GO" id="GO:0006508">
    <property type="term" value="P:proteolysis"/>
    <property type="evidence" value="ECO:0007669"/>
    <property type="project" value="UniProtKB-KW"/>
</dbReference>
<dbReference type="InterPro" id="IPR003653">
    <property type="entry name" value="Peptidase_C48_C"/>
</dbReference>
<organism evidence="8 9">
    <name type="scientific">Cytospora schulzeri</name>
    <dbReference type="NCBI Taxonomy" id="448051"/>
    <lineage>
        <taxon>Eukaryota</taxon>
        <taxon>Fungi</taxon>
        <taxon>Dikarya</taxon>
        <taxon>Ascomycota</taxon>
        <taxon>Pezizomycotina</taxon>
        <taxon>Sordariomycetes</taxon>
        <taxon>Sordariomycetidae</taxon>
        <taxon>Diaporthales</taxon>
        <taxon>Cytosporaceae</taxon>
        <taxon>Cytospora</taxon>
    </lineage>
</organism>
<dbReference type="AlphaFoldDB" id="A0A423WZB9"/>
<feature type="compositionally biased region" description="Polar residues" evidence="6">
    <location>
        <begin position="501"/>
        <end position="510"/>
    </location>
</feature>
<comment type="similarity">
    <text evidence="1">Belongs to the peptidase C48 family.</text>
</comment>
<dbReference type="SUPFAM" id="SSF54001">
    <property type="entry name" value="Cysteine proteinases"/>
    <property type="match status" value="1"/>
</dbReference>
<feature type="compositionally biased region" description="Low complexity" evidence="6">
    <location>
        <begin position="211"/>
        <end position="224"/>
    </location>
</feature>
<feature type="compositionally biased region" description="Polar residues" evidence="6">
    <location>
        <begin position="134"/>
        <end position="145"/>
    </location>
</feature>
<feature type="domain" description="Ubiquitin-like protease family profile" evidence="7">
    <location>
        <begin position="594"/>
        <end position="851"/>
    </location>
</feature>
<comment type="caution">
    <text evidence="8">The sequence shown here is derived from an EMBL/GenBank/DDBJ whole genome shotgun (WGS) entry which is preliminary data.</text>
</comment>
<proteinExistence type="inferred from homology"/>
<dbReference type="PANTHER" id="PTHR46896:SF3">
    <property type="entry name" value="FI06413P-RELATED"/>
    <property type="match status" value="1"/>
</dbReference>
<feature type="region of interest" description="Disordered" evidence="6">
    <location>
        <begin position="893"/>
        <end position="1175"/>
    </location>
</feature>